<accession>A0A1D1Z3Y0</accession>
<evidence type="ECO:0000259" key="5">
    <source>
        <dbReference type="PROSITE" id="PS50918"/>
    </source>
</evidence>
<dbReference type="AlphaFoldDB" id="A0A1D1Z3Y0"/>
<evidence type="ECO:0000256" key="2">
    <source>
        <dbReference type="ARBA" id="ARBA00022473"/>
    </source>
</evidence>
<evidence type="ECO:0000259" key="7">
    <source>
        <dbReference type="PROSITE" id="PS51879"/>
    </source>
</evidence>
<dbReference type="PROSITE" id="PS51059">
    <property type="entry name" value="PARP_CATALYTIC"/>
    <property type="match status" value="1"/>
</dbReference>
<dbReference type="InterPro" id="IPR022003">
    <property type="entry name" value="RST"/>
</dbReference>
<evidence type="ECO:0000313" key="8">
    <source>
        <dbReference type="EMBL" id="JAT61532.1"/>
    </source>
</evidence>
<reference evidence="8" key="1">
    <citation type="submission" date="2015-07" db="EMBL/GenBank/DDBJ databases">
        <title>Transcriptome Assembly of Anthurium amnicola.</title>
        <authorList>
            <person name="Suzuki J."/>
        </authorList>
    </citation>
    <scope>NUCLEOTIDE SEQUENCE</scope>
</reference>
<dbReference type="EMBL" id="GDJX01006404">
    <property type="protein sequence ID" value="JAT61532.1"/>
    <property type="molecule type" value="Transcribed_RNA"/>
</dbReference>
<dbReference type="InterPro" id="IPR057823">
    <property type="entry name" value="WWE_RCD1"/>
</dbReference>
<protein>
    <submittedName>
        <fullName evidence="8">Inactive poly [ADP-ribose] polymerase RCD1</fullName>
    </submittedName>
</protein>
<dbReference type="InterPro" id="IPR044964">
    <property type="entry name" value="RCD1/SRO1-5"/>
</dbReference>
<name>A0A1D1Z3Y0_9ARAE</name>
<dbReference type="PROSITE" id="PS51879">
    <property type="entry name" value="RST"/>
    <property type="match status" value="1"/>
</dbReference>
<evidence type="ECO:0000256" key="1">
    <source>
        <dbReference type="ARBA" id="ARBA00004123"/>
    </source>
</evidence>
<dbReference type="PANTHER" id="PTHR32263">
    <property type="entry name" value="INACTIVE POLY [ADP-RIBOSE] POLYMERASE SRO4-RELATED"/>
    <property type="match status" value="1"/>
</dbReference>
<keyword evidence="3" id="KW-0346">Stress response</keyword>
<evidence type="ECO:0000256" key="4">
    <source>
        <dbReference type="ARBA" id="ARBA00023242"/>
    </source>
</evidence>
<dbReference type="GO" id="GO:0003950">
    <property type="term" value="F:NAD+ poly-ADP-ribosyltransferase activity"/>
    <property type="evidence" value="ECO:0007669"/>
    <property type="project" value="InterPro"/>
</dbReference>
<gene>
    <name evidence="8" type="primary">RCD1_13</name>
    <name evidence="8" type="ORF">g.80250</name>
</gene>
<comment type="subcellular location">
    <subcellularLocation>
        <location evidence="1">Nucleus</location>
    </subcellularLocation>
</comment>
<dbReference type="PROSITE" id="PS50918">
    <property type="entry name" value="WWE"/>
    <property type="match status" value="1"/>
</dbReference>
<dbReference type="PANTHER" id="PTHR32263:SF5">
    <property type="entry name" value="INACTIVE POLY [ADP-RIBOSE] POLYMERASE SRO1-RELATED"/>
    <property type="match status" value="1"/>
</dbReference>
<organism evidence="8">
    <name type="scientific">Anthurium amnicola</name>
    <dbReference type="NCBI Taxonomy" id="1678845"/>
    <lineage>
        <taxon>Eukaryota</taxon>
        <taxon>Viridiplantae</taxon>
        <taxon>Streptophyta</taxon>
        <taxon>Embryophyta</taxon>
        <taxon>Tracheophyta</taxon>
        <taxon>Spermatophyta</taxon>
        <taxon>Magnoliopsida</taxon>
        <taxon>Liliopsida</taxon>
        <taxon>Araceae</taxon>
        <taxon>Pothoideae</taxon>
        <taxon>Potheae</taxon>
        <taxon>Anthurium</taxon>
    </lineage>
</organism>
<keyword evidence="4" id="KW-0539">Nucleus</keyword>
<dbReference type="SUPFAM" id="SSF56399">
    <property type="entry name" value="ADP-ribosylation"/>
    <property type="match status" value="1"/>
</dbReference>
<dbReference type="GO" id="GO:0005634">
    <property type="term" value="C:nucleus"/>
    <property type="evidence" value="ECO:0007669"/>
    <property type="project" value="UniProtKB-SubCell"/>
</dbReference>
<dbReference type="InterPro" id="IPR004170">
    <property type="entry name" value="WWE_dom"/>
</dbReference>
<feature type="domain" description="WWE" evidence="5">
    <location>
        <begin position="75"/>
        <end position="150"/>
    </location>
</feature>
<evidence type="ECO:0000259" key="6">
    <source>
        <dbReference type="PROSITE" id="PS51059"/>
    </source>
</evidence>
<dbReference type="Gene3D" id="3.90.228.10">
    <property type="match status" value="1"/>
</dbReference>
<proteinExistence type="predicted"/>
<dbReference type="Pfam" id="PF23467">
    <property type="entry name" value="WWE_5"/>
    <property type="match status" value="1"/>
</dbReference>
<feature type="domain" description="PARP catalytic" evidence="6">
    <location>
        <begin position="252"/>
        <end position="472"/>
    </location>
</feature>
<sequence>MELANAKVLDSYGKPLGDLKRKRSAQDAACFSGAGSSHVSHLPASYQFYNHCGSTAKLNDCVKPSRCYLKKSILRNFSSFMKSGFPKRLLFFQSGEWKDYPVDMIELVRQDFQAKKAITEVNFQGHQLLFDFVHMVQIDSETGLHKRIAWIDENGNCFFPELLLDVYEPHGCGHSAKGECEVHTSPKPNGTREIMVQMEVPASPAGSSTSEDNEDAVSFVKRFKTEGTSGVRNMYDDIKEAVGENDLYSPSSQRDSAFESLHAYLVRLVSGGKVYTVVQDMLLLGMRQFIDSEDIVGIFHIPPASALGQTRLKLFQKQVEITQNHRGNANVRYGWLASSKAAVKDIMLEGPGKIEMPMYNTMYGIGVHLTPANRSNFSASCSDVDENGIVHMVLCRVILGKLECVSPGSKQFQPSSESYDNGIDNFQNPNYYVIWNMQVSSHVFPEYVVSFRVPAKGKESLVRMGSISNVSLVTNPSSSSRSLKENFSTINLVGSGEPLATEKSQEKVRLFNGASRVPTSPWMPFSMLFAAVSTKITPQDMDMVNIHYDEFRRKQLSRIDLIKKLRQIVGDKLLLSTIMRLQQKLPPMARRDPPRSVLRKSPN</sequence>
<keyword evidence="2" id="KW-0217">Developmental protein</keyword>
<dbReference type="Pfam" id="PF12174">
    <property type="entry name" value="RST"/>
    <property type="match status" value="1"/>
</dbReference>
<evidence type="ECO:0000256" key="3">
    <source>
        <dbReference type="ARBA" id="ARBA00023016"/>
    </source>
</evidence>
<feature type="domain" description="RST" evidence="7">
    <location>
        <begin position="516"/>
        <end position="587"/>
    </location>
</feature>
<dbReference type="InterPro" id="IPR012317">
    <property type="entry name" value="Poly(ADP-ribose)pol_cat_dom"/>
</dbReference>